<dbReference type="GeneTree" id="ENSGT00940000160892"/>
<dbReference type="InterPro" id="IPR000008">
    <property type="entry name" value="C2_dom"/>
</dbReference>
<evidence type="ECO:0000256" key="2">
    <source>
        <dbReference type="SAM" id="MobiDB-lite"/>
    </source>
</evidence>
<dbReference type="SMART" id="SM00239">
    <property type="entry name" value="C2"/>
    <property type="match status" value="2"/>
</dbReference>
<feature type="region of interest" description="Disordered" evidence="2">
    <location>
        <begin position="87"/>
        <end position="114"/>
    </location>
</feature>
<proteinExistence type="inferred from homology"/>
<dbReference type="GO" id="GO:0005509">
    <property type="term" value="F:calcium ion binding"/>
    <property type="evidence" value="ECO:0007669"/>
    <property type="project" value="TreeGrafter"/>
</dbReference>
<keyword evidence="5" id="KW-1185">Reference proteome</keyword>
<reference evidence="4" key="2">
    <citation type="submission" date="2025-08" db="UniProtKB">
        <authorList>
            <consortium name="Ensembl"/>
        </authorList>
    </citation>
    <scope>IDENTIFICATION</scope>
</reference>
<dbReference type="GO" id="GO:0030276">
    <property type="term" value="F:clathrin binding"/>
    <property type="evidence" value="ECO:0007669"/>
    <property type="project" value="TreeGrafter"/>
</dbReference>
<organism evidence="4 5">
    <name type="scientific">Equus asinus</name>
    <name type="common">Donkey</name>
    <name type="synonym">Equus africanus asinus</name>
    <dbReference type="NCBI Taxonomy" id="9793"/>
    <lineage>
        <taxon>Eukaryota</taxon>
        <taxon>Metazoa</taxon>
        <taxon>Chordata</taxon>
        <taxon>Craniata</taxon>
        <taxon>Vertebrata</taxon>
        <taxon>Euteleostomi</taxon>
        <taxon>Mammalia</taxon>
        <taxon>Eutheria</taxon>
        <taxon>Laurasiatheria</taxon>
        <taxon>Perissodactyla</taxon>
        <taxon>Equidae</taxon>
        <taxon>Equus</taxon>
    </lineage>
</organism>
<feature type="region of interest" description="Disordered" evidence="2">
    <location>
        <begin position="22"/>
        <end position="67"/>
    </location>
</feature>
<feature type="compositionally biased region" description="Gly residues" evidence="2">
    <location>
        <begin position="24"/>
        <end position="34"/>
    </location>
</feature>
<feature type="domain" description="C2" evidence="3">
    <location>
        <begin position="241"/>
        <end position="360"/>
    </location>
</feature>
<sequence>MRRGRALRQGPGRAAPRLACWAGLGLGAGGGGQEAGPVAAQPARWPRPSPPSLGSTQSPRPWLPRVASPCPGGPRAGCCWAVGAGGRGPRGQPLQPSPASQQGREMGRPPDPHSTLVPVRTTAAPGLTPDLIAGLPCESPDTREGRGAGPVGGGSRWPQRHLGLPLCPLPGPHWAPIAVAVVAGILVVSCLLCAICCCCRHGHRHGKKPRDKEAVGLGSLPGTTTTHLVQPDMDNEGDPKPWGRLLLSLQYDFGSQEIRVGLKQAADLRPGGPGGTADPYARVSLSTQAGRWHETRVHRGTLCPVFDETCCFHVSPAELPRSSLQVQVLDFRRFSRHEPLGSLSLPLGAVDLQHVLELWHQLGPPGTAEPEQTGDLCFSLRYAPGSGRLTVVVLEARGLSPTLADPYVKIQLMLNQRKWKKRKTQARKGPAAPYFNEAFAFLVPVSQVQVGGLEEGDQDPSPLTRGQTDPCPSLPPPPLCLSLPRAWIWCWQSGPGAHSSGPSLWARCCWAPGPLVSPSSTGRTCWPIPGGPSPSGITCGLPGRWTGPWPCSPACACPCLAPETSPGPPSSRAQLVSWQAHCNKAFSCHHCVSFLSPACTQHCQGLHRHRREPLLRAGRGLLSGPDQARRPLTDD</sequence>
<evidence type="ECO:0000313" key="5">
    <source>
        <dbReference type="Proteomes" id="UP000694387"/>
    </source>
</evidence>
<reference evidence="4" key="3">
    <citation type="submission" date="2025-09" db="UniProtKB">
        <authorList>
            <consortium name="Ensembl"/>
        </authorList>
    </citation>
    <scope>IDENTIFICATION</scope>
</reference>
<dbReference type="Proteomes" id="UP000694387">
    <property type="component" value="Chromosome 17"/>
</dbReference>
<dbReference type="AlphaFoldDB" id="A0A8C4PEZ9"/>
<dbReference type="GO" id="GO:0048791">
    <property type="term" value="P:calcium ion-regulated exocytosis of neurotransmitter"/>
    <property type="evidence" value="ECO:0007669"/>
    <property type="project" value="TreeGrafter"/>
</dbReference>
<protein>
    <recommendedName>
        <fullName evidence="3">C2 domain-containing protein</fullName>
    </recommendedName>
</protein>
<dbReference type="PANTHER" id="PTHR10024:SF249">
    <property type="entry name" value="SYNAPTOTAGMIN-8"/>
    <property type="match status" value="1"/>
</dbReference>
<feature type="domain" description="C2" evidence="3">
    <location>
        <begin position="372"/>
        <end position="490"/>
    </location>
</feature>
<dbReference type="Pfam" id="PF00168">
    <property type="entry name" value="C2"/>
    <property type="match status" value="2"/>
</dbReference>
<dbReference type="PANTHER" id="PTHR10024">
    <property type="entry name" value="SYNAPTOTAGMIN"/>
    <property type="match status" value="1"/>
</dbReference>
<evidence type="ECO:0000313" key="4">
    <source>
        <dbReference type="Ensembl" id="ENSEASP00005000542.2"/>
    </source>
</evidence>
<evidence type="ECO:0000259" key="3">
    <source>
        <dbReference type="PROSITE" id="PS50004"/>
    </source>
</evidence>
<dbReference type="Ensembl" id="ENSEAST00005000648.2">
    <property type="protein sequence ID" value="ENSEASP00005000542.2"/>
    <property type="gene ID" value="ENSEASG00005000511.2"/>
</dbReference>
<reference evidence="4 5" key="1">
    <citation type="journal article" date="2020" name="Nat. Commun.">
        <title>Donkey genomes provide new insights into domestication and selection for coat color.</title>
        <authorList>
            <person name="Wang"/>
            <person name="C."/>
            <person name="Li"/>
            <person name="H."/>
            <person name="Guo"/>
            <person name="Y."/>
            <person name="Huang"/>
            <person name="J."/>
            <person name="Sun"/>
            <person name="Y."/>
            <person name="Min"/>
            <person name="J."/>
            <person name="Wang"/>
            <person name="J."/>
            <person name="Fang"/>
            <person name="X."/>
            <person name="Zhao"/>
            <person name="Z."/>
            <person name="Wang"/>
            <person name="S."/>
            <person name="Zhang"/>
            <person name="Y."/>
            <person name="Liu"/>
            <person name="Q."/>
            <person name="Jiang"/>
            <person name="Q."/>
            <person name="Wang"/>
            <person name="X."/>
            <person name="Guo"/>
            <person name="Y."/>
            <person name="Yang"/>
            <person name="C."/>
            <person name="Wang"/>
            <person name="Y."/>
            <person name="Tian"/>
            <person name="F."/>
            <person name="Zhuang"/>
            <person name="G."/>
            <person name="Fan"/>
            <person name="Y."/>
            <person name="Gao"/>
            <person name="Q."/>
            <person name="Li"/>
            <person name="Y."/>
            <person name="Ju"/>
            <person name="Z."/>
            <person name="Li"/>
            <person name="J."/>
            <person name="Li"/>
            <person name="R."/>
            <person name="Hou"/>
            <person name="M."/>
            <person name="Yang"/>
            <person name="G."/>
            <person name="Liu"/>
            <person name="G."/>
            <person name="Liu"/>
            <person name="W."/>
            <person name="Guo"/>
            <person name="J."/>
            <person name="Pan"/>
            <person name="S."/>
            <person name="Fan"/>
            <person name="G."/>
            <person name="Zhang"/>
            <person name="W."/>
            <person name="Zhang"/>
            <person name="R."/>
            <person name="Yu"/>
            <person name="J."/>
            <person name="Zhang"/>
            <person name="X."/>
            <person name="Yin"/>
            <person name="Q."/>
            <person name="Ji"/>
            <person name="C."/>
            <person name="Jin"/>
            <person name="Y."/>
            <person name="Yue"/>
            <person name="G."/>
            <person name="Liu"/>
            <person name="M."/>
            <person name="Xu"/>
            <person name="J."/>
            <person name="Liu"/>
            <person name="S."/>
            <person name="Jordana"/>
            <person name="J."/>
            <person name="Noce"/>
            <person name="A."/>
            <person name="Amills"/>
            <person name="M."/>
            <person name="Wu"/>
            <person name="D.D."/>
            <person name="Li"/>
            <person name="S."/>
            <person name="Zhou"/>
            <person name="X. and Zhong"/>
            <person name="J."/>
        </authorList>
    </citation>
    <scope>NUCLEOTIDE SEQUENCE [LARGE SCALE GENOMIC DNA]</scope>
</reference>
<dbReference type="GO" id="GO:0000149">
    <property type="term" value="F:SNARE binding"/>
    <property type="evidence" value="ECO:0007669"/>
    <property type="project" value="TreeGrafter"/>
</dbReference>
<dbReference type="GO" id="GO:0005544">
    <property type="term" value="F:calcium-dependent phospholipid binding"/>
    <property type="evidence" value="ECO:0007669"/>
    <property type="project" value="TreeGrafter"/>
</dbReference>
<dbReference type="Gene3D" id="2.60.40.150">
    <property type="entry name" value="C2 domain"/>
    <property type="match status" value="2"/>
</dbReference>
<comment type="similarity">
    <text evidence="1">Belongs to the synaptotagmin family.</text>
</comment>
<evidence type="ECO:0000256" key="1">
    <source>
        <dbReference type="ARBA" id="ARBA00006996"/>
    </source>
</evidence>
<dbReference type="GO" id="GO:0001786">
    <property type="term" value="F:phosphatidylserine binding"/>
    <property type="evidence" value="ECO:0007669"/>
    <property type="project" value="TreeGrafter"/>
</dbReference>
<dbReference type="GO" id="GO:0030672">
    <property type="term" value="C:synaptic vesicle membrane"/>
    <property type="evidence" value="ECO:0007669"/>
    <property type="project" value="TreeGrafter"/>
</dbReference>
<dbReference type="PROSITE" id="PS50004">
    <property type="entry name" value="C2"/>
    <property type="match status" value="2"/>
</dbReference>
<gene>
    <name evidence="4" type="primary">SYT8</name>
</gene>
<dbReference type="GO" id="GO:0005886">
    <property type="term" value="C:plasma membrane"/>
    <property type="evidence" value="ECO:0007669"/>
    <property type="project" value="TreeGrafter"/>
</dbReference>
<dbReference type="GO" id="GO:0030424">
    <property type="term" value="C:axon"/>
    <property type="evidence" value="ECO:0007669"/>
    <property type="project" value="TreeGrafter"/>
</dbReference>
<accession>A0A8C4PEZ9</accession>
<dbReference type="GO" id="GO:0048488">
    <property type="term" value="P:synaptic vesicle endocytosis"/>
    <property type="evidence" value="ECO:0007669"/>
    <property type="project" value="TreeGrafter"/>
</dbReference>
<dbReference type="InterPro" id="IPR035892">
    <property type="entry name" value="C2_domain_sf"/>
</dbReference>
<feature type="region of interest" description="Disordered" evidence="2">
    <location>
        <begin position="208"/>
        <end position="233"/>
    </location>
</feature>
<dbReference type="GO" id="GO:0031045">
    <property type="term" value="C:dense core granule"/>
    <property type="evidence" value="ECO:0007669"/>
    <property type="project" value="TreeGrafter"/>
</dbReference>
<name>A0A8C4PEZ9_EQUAS</name>
<dbReference type="FunFam" id="2.60.40.150:FF:000176">
    <property type="entry name" value="Synaptotagmin 8"/>
    <property type="match status" value="1"/>
</dbReference>
<dbReference type="SUPFAM" id="SSF49562">
    <property type="entry name" value="C2 domain (Calcium/lipid-binding domain, CaLB)"/>
    <property type="match status" value="2"/>
</dbReference>
<feature type="region of interest" description="Disordered" evidence="2">
    <location>
        <begin position="616"/>
        <end position="635"/>
    </location>
</feature>